<organism evidence="1 2">
    <name type="scientific">Cucurbita argyrosperma subsp. sororia</name>
    <dbReference type="NCBI Taxonomy" id="37648"/>
    <lineage>
        <taxon>Eukaryota</taxon>
        <taxon>Viridiplantae</taxon>
        <taxon>Streptophyta</taxon>
        <taxon>Embryophyta</taxon>
        <taxon>Tracheophyta</taxon>
        <taxon>Spermatophyta</taxon>
        <taxon>Magnoliopsida</taxon>
        <taxon>eudicotyledons</taxon>
        <taxon>Gunneridae</taxon>
        <taxon>Pentapetalae</taxon>
        <taxon>rosids</taxon>
        <taxon>fabids</taxon>
        <taxon>Cucurbitales</taxon>
        <taxon>Cucurbitaceae</taxon>
        <taxon>Cucurbiteae</taxon>
        <taxon>Cucurbita</taxon>
    </lineage>
</organism>
<gene>
    <name evidence="1" type="ORF">SDJN03_00901</name>
</gene>
<evidence type="ECO:0000313" key="1">
    <source>
        <dbReference type="EMBL" id="KAG6607559.1"/>
    </source>
</evidence>
<dbReference type="EMBL" id="JAGKQH010000001">
    <property type="protein sequence ID" value="KAG6607559.1"/>
    <property type="molecule type" value="Genomic_DNA"/>
</dbReference>
<feature type="non-terminal residue" evidence="1">
    <location>
        <position position="1"/>
    </location>
</feature>
<reference evidence="1 2" key="1">
    <citation type="journal article" date="2021" name="Hortic Res">
        <title>The domestication of Cucurbita argyrosperma as revealed by the genome of its wild relative.</title>
        <authorList>
            <person name="Barrera-Redondo J."/>
            <person name="Sanchez-de la Vega G."/>
            <person name="Aguirre-Liguori J.A."/>
            <person name="Castellanos-Morales G."/>
            <person name="Gutierrez-Guerrero Y.T."/>
            <person name="Aguirre-Dugua X."/>
            <person name="Aguirre-Planter E."/>
            <person name="Tenaillon M.I."/>
            <person name="Lira-Saade R."/>
            <person name="Eguiarte L.E."/>
        </authorList>
    </citation>
    <scope>NUCLEOTIDE SEQUENCE [LARGE SCALE GENOMIC DNA]</scope>
    <source>
        <strain evidence="1">JBR-2021</strain>
    </source>
</reference>
<comment type="caution">
    <text evidence="1">The sequence shown here is derived from an EMBL/GenBank/DDBJ whole genome shotgun (WGS) entry which is preliminary data.</text>
</comment>
<evidence type="ECO:0000313" key="2">
    <source>
        <dbReference type="Proteomes" id="UP000685013"/>
    </source>
</evidence>
<sequence length="88" mass="9568">MNGSFVDGAKRKRLMAIDSEGSHGTSGTPHTRGFLACGTPSHMELDTTKLIQLSLEPQYTAVAIEDPTIRTRQIMSFFRSDGVVSPLT</sequence>
<keyword evidence="2" id="KW-1185">Reference proteome</keyword>
<name>A0AAV6P596_9ROSI</name>
<proteinExistence type="predicted"/>
<dbReference type="AlphaFoldDB" id="A0AAV6P596"/>
<protein>
    <submittedName>
        <fullName evidence="1">Uncharacterized protein</fullName>
    </submittedName>
</protein>
<accession>A0AAV6P596</accession>
<dbReference type="Proteomes" id="UP000685013">
    <property type="component" value="Chromosome 1"/>
</dbReference>